<keyword evidence="9" id="KW-1185">Reference proteome</keyword>
<keyword evidence="3 6" id="KW-0479">Metal-binding</keyword>
<evidence type="ECO:0000256" key="6">
    <source>
        <dbReference type="RuleBase" id="RU361277"/>
    </source>
</evidence>
<dbReference type="Gene3D" id="3.40.50.720">
    <property type="entry name" value="NAD(P)-binding Rossmann-like Domain"/>
    <property type="match status" value="1"/>
</dbReference>
<gene>
    <name evidence="8" type="ORF">MVEN_01577300</name>
</gene>
<comment type="caution">
    <text evidence="8">The sequence shown here is derived from an EMBL/GenBank/DDBJ whole genome shotgun (WGS) entry which is preliminary data.</text>
</comment>
<evidence type="ECO:0000256" key="3">
    <source>
        <dbReference type="ARBA" id="ARBA00022723"/>
    </source>
</evidence>
<sequence>MTTIPTTMLAAVYQPGNQRLVLDKNYPIRELEDNEILIKVAATGVCHSDVELLTGVSLDTRKYIFGHESCGTPVKLGAKVDSQAVQIGKLYSILPVDSCVHGVNGGPALFNALGLGRDGAYADYIIVTADTLVPVPDGVPPEVAAVASDAGVTTYRAVQRSAQVKEGDKVLILGVGGLGHLALQYAVHFGATVYACDFKPEARKLALELGATEAFDLIELTNKTTAGFTVDTTIDFVSNNQTFNLAMAALRRNDVNFPSKPKCVMIGVSAENLVFSTLDIITTGVQILGSTGGDQNDLAAVLDLFAKGTIRAHVHSEPLENVNKVLDELRASEYTGRKVVIPHPKA</sequence>
<name>A0A8H6XPJ5_9AGAR</name>
<accession>A0A8H6XPJ5</accession>
<dbReference type="Pfam" id="PF00107">
    <property type="entry name" value="ADH_zinc_N"/>
    <property type="match status" value="1"/>
</dbReference>
<dbReference type="SUPFAM" id="SSF50129">
    <property type="entry name" value="GroES-like"/>
    <property type="match status" value="1"/>
</dbReference>
<dbReference type="Gene3D" id="3.90.180.10">
    <property type="entry name" value="Medium-chain alcohol dehydrogenases, catalytic domain"/>
    <property type="match status" value="1"/>
</dbReference>
<dbReference type="InterPro" id="IPR013149">
    <property type="entry name" value="ADH-like_C"/>
</dbReference>
<evidence type="ECO:0000256" key="4">
    <source>
        <dbReference type="ARBA" id="ARBA00022833"/>
    </source>
</evidence>
<dbReference type="PROSITE" id="PS00059">
    <property type="entry name" value="ADH_ZINC"/>
    <property type="match status" value="1"/>
</dbReference>
<evidence type="ECO:0000313" key="8">
    <source>
        <dbReference type="EMBL" id="KAF7345585.1"/>
    </source>
</evidence>
<evidence type="ECO:0000313" key="9">
    <source>
        <dbReference type="Proteomes" id="UP000620124"/>
    </source>
</evidence>
<comment type="cofactor">
    <cofactor evidence="1 6">
        <name>Zn(2+)</name>
        <dbReference type="ChEBI" id="CHEBI:29105"/>
    </cofactor>
</comment>
<dbReference type="CDD" id="cd08254">
    <property type="entry name" value="hydroxyacyl_CoA_DH"/>
    <property type="match status" value="1"/>
</dbReference>
<comment type="similarity">
    <text evidence="2 6">Belongs to the zinc-containing alcohol dehydrogenase family.</text>
</comment>
<dbReference type="GO" id="GO:0008270">
    <property type="term" value="F:zinc ion binding"/>
    <property type="evidence" value="ECO:0007669"/>
    <property type="project" value="InterPro"/>
</dbReference>
<dbReference type="GO" id="GO:0004022">
    <property type="term" value="F:alcohol dehydrogenase (NAD+) activity"/>
    <property type="evidence" value="ECO:0007669"/>
    <property type="project" value="TreeGrafter"/>
</dbReference>
<dbReference type="InterPro" id="IPR013154">
    <property type="entry name" value="ADH-like_N"/>
</dbReference>
<evidence type="ECO:0000256" key="1">
    <source>
        <dbReference type="ARBA" id="ARBA00001947"/>
    </source>
</evidence>
<reference evidence="8" key="1">
    <citation type="submission" date="2020-05" db="EMBL/GenBank/DDBJ databases">
        <title>Mycena genomes resolve the evolution of fungal bioluminescence.</title>
        <authorList>
            <person name="Tsai I.J."/>
        </authorList>
    </citation>
    <scope>NUCLEOTIDE SEQUENCE</scope>
    <source>
        <strain evidence="8">CCC161011</strain>
    </source>
</reference>
<dbReference type="OrthoDB" id="1879366at2759"/>
<dbReference type="SMART" id="SM00829">
    <property type="entry name" value="PKS_ER"/>
    <property type="match status" value="1"/>
</dbReference>
<dbReference type="Pfam" id="PF08240">
    <property type="entry name" value="ADH_N"/>
    <property type="match status" value="1"/>
</dbReference>
<dbReference type="EMBL" id="JACAZI010000013">
    <property type="protein sequence ID" value="KAF7345585.1"/>
    <property type="molecule type" value="Genomic_DNA"/>
</dbReference>
<dbReference type="PANTHER" id="PTHR42940:SF8">
    <property type="entry name" value="VACUOLAR PROTEIN SORTING-ASSOCIATED PROTEIN 11"/>
    <property type="match status" value="1"/>
</dbReference>
<dbReference type="Proteomes" id="UP000620124">
    <property type="component" value="Unassembled WGS sequence"/>
</dbReference>
<dbReference type="InterPro" id="IPR002328">
    <property type="entry name" value="ADH_Zn_CS"/>
</dbReference>
<evidence type="ECO:0000259" key="7">
    <source>
        <dbReference type="SMART" id="SM00829"/>
    </source>
</evidence>
<dbReference type="SUPFAM" id="SSF51735">
    <property type="entry name" value="NAD(P)-binding Rossmann-fold domains"/>
    <property type="match status" value="1"/>
</dbReference>
<evidence type="ECO:0000256" key="5">
    <source>
        <dbReference type="ARBA" id="ARBA00023002"/>
    </source>
</evidence>
<evidence type="ECO:0000256" key="2">
    <source>
        <dbReference type="ARBA" id="ARBA00008072"/>
    </source>
</evidence>
<dbReference type="InterPro" id="IPR020843">
    <property type="entry name" value="ER"/>
</dbReference>
<organism evidence="8 9">
    <name type="scientific">Mycena venus</name>
    <dbReference type="NCBI Taxonomy" id="2733690"/>
    <lineage>
        <taxon>Eukaryota</taxon>
        <taxon>Fungi</taxon>
        <taxon>Dikarya</taxon>
        <taxon>Basidiomycota</taxon>
        <taxon>Agaricomycotina</taxon>
        <taxon>Agaricomycetes</taxon>
        <taxon>Agaricomycetidae</taxon>
        <taxon>Agaricales</taxon>
        <taxon>Marasmiineae</taxon>
        <taxon>Mycenaceae</taxon>
        <taxon>Mycena</taxon>
    </lineage>
</organism>
<protein>
    <submittedName>
        <fullName evidence="8">Alcohol dehydrogenase</fullName>
    </submittedName>
</protein>
<dbReference type="InterPro" id="IPR036291">
    <property type="entry name" value="NAD(P)-bd_dom_sf"/>
</dbReference>
<proteinExistence type="inferred from homology"/>
<keyword evidence="4 6" id="KW-0862">Zinc</keyword>
<keyword evidence="5" id="KW-0560">Oxidoreductase</keyword>
<dbReference type="PANTHER" id="PTHR42940">
    <property type="entry name" value="ALCOHOL DEHYDROGENASE 1-RELATED"/>
    <property type="match status" value="1"/>
</dbReference>
<dbReference type="GO" id="GO:0005737">
    <property type="term" value="C:cytoplasm"/>
    <property type="evidence" value="ECO:0007669"/>
    <property type="project" value="TreeGrafter"/>
</dbReference>
<dbReference type="AlphaFoldDB" id="A0A8H6XPJ5"/>
<feature type="domain" description="Enoyl reductase (ER)" evidence="7">
    <location>
        <begin position="16"/>
        <end position="340"/>
    </location>
</feature>
<dbReference type="InterPro" id="IPR011032">
    <property type="entry name" value="GroES-like_sf"/>
</dbReference>